<dbReference type="InterPro" id="IPR036589">
    <property type="entry name" value="HCY_dom_sf"/>
</dbReference>
<dbReference type="PANTHER" id="PTHR45833:SF1">
    <property type="entry name" value="METHIONINE SYNTHASE"/>
    <property type="match status" value="1"/>
</dbReference>
<evidence type="ECO:0000256" key="3">
    <source>
        <dbReference type="ARBA" id="ARBA00001956"/>
    </source>
</evidence>
<evidence type="ECO:0000256" key="16">
    <source>
        <dbReference type="ARBA" id="ARBA00023167"/>
    </source>
</evidence>
<dbReference type="SUPFAM" id="SSF82282">
    <property type="entry name" value="Homocysteine S-methyltransferase"/>
    <property type="match status" value="1"/>
</dbReference>
<comment type="catalytic activity">
    <reaction evidence="1 21">
        <text>(6S)-5-methyl-5,6,7,8-tetrahydrofolate + L-homocysteine = (6S)-5,6,7,8-tetrahydrofolate + L-methionine</text>
        <dbReference type="Rhea" id="RHEA:11172"/>
        <dbReference type="ChEBI" id="CHEBI:18608"/>
        <dbReference type="ChEBI" id="CHEBI:57453"/>
        <dbReference type="ChEBI" id="CHEBI:57844"/>
        <dbReference type="ChEBI" id="CHEBI:58199"/>
        <dbReference type="EC" id="2.1.1.13"/>
    </reaction>
</comment>
<evidence type="ECO:0000256" key="4">
    <source>
        <dbReference type="ARBA" id="ARBA00005178"/>
    </source>
</evidence>
<evidence type="ECO:0000259" key="23">
    <source>
        <dbReference type="PROSITE" id="PS50970"/>
    </source>
</evidence>
<evidence type="ECO:0000256" key="9">
    <source>
        <dbReference type="ARBA" id="ARBA00022605"/>
    </source>
</evidence>
<dbReference type="Pfam" id="PF00809">
    <property type="entry name" value="Pterin_bind"/>
    <property type="match status" value="1"/>
</dbReference>
<feature type="binding site" evidence="22">
    <location>
        <position position="236"/>
    </location>
    <ligand>
        <name>Zn(2+)</name>
        <dbReference type="ChEBI" id="CHEBI:29105"/>
    </ligand>
</feature>
<evidence type="ECO:0000256" key="2">
    <source>
        <dbReference type="ARBA" id="ARBA00001947"/>
    </source>
</evidence>
<keyword evidence="29" id="KW-1185">Reference proteome</keyword>
<evidence type="ECO:0000259" key="26">
    <source>
        <dbReference type="PROSITE" id="PS51332"/>
    </source>
</evidence>
<feature type="domain" description="Pterin-binding" evidence="24">
    <location>
        <begin position="348"/>
        <end position="611"/>
    </location>
</feature>
<dbReference type="CDD" id="cd02069">
    <property type="entry name" value="methionine_synthase_B12_BD"/>
    <property type="match status" value="1"/>
</dbReference>
<keyword evidence="13 21" id="KW-0479">Metal-binding</keyword>
<evidence type="ECO:0000259" key="25">
    <source>
        <dbReference type="PROSITE" id="PS50974"/>
    </source>
</evidence>
<dbReference type="PIRSF" id="PIRSF000381">
    <property type="entry name" value="MetH"/>
    <property type="match status" value="1"/>
</dbReference>
<dbReference type="Pfam" id="PF02310">
    <property type="entry name" value="B12-binding"/>
    <property type="match status" value="1"/>
</dbReference>
<feature type="domain" description="Hcy-binding" evidence="23">
    <location>
        <begin position="14"/>
        <end position="317"/>
    </location>
</feature>
<dbReference type="Pfam" id="PF02574">
    <property type="entry name" value="S-methyl_trans"/>
    <property type="match status" value="1"/>
</dbReference>
<evidence type="ECO:0000313" key="29">
    <source>
        <dbReference type="Proteomes" id="UP001500886"/>
    </source>
</evidence>
<keyword evidence="16 21" id="KW-0486">Methionine biosynthesis</keyword>
<keyword evidence="9 21" id="KW-0028">Amino-acid biosynthesis</keyword>
<feature type="binding site" evidence="22">
    <location>
        <position position="302"/>
    </location>
    <ligand>
        <name>Zn(2+)</name>
        <dbReference type="ChEBI" id="CHEBI:29105"/>
    </ligand>
</feature>
<feature type="domain" description="B12-binding" evidence="26">
    <location>
        <begin position="733"/>
        <end position="870"/>
    </location>
</feature>
<evidence type="ECO:0000256" key="13">
    <source>
        <dbReference type="ARBA" id="ARBA00022723"/>
    </source>
</evidence>
<gene>
    <name evidence="28" type="primary">metH</name>
    <name evidence="28" type="ORF">GCM10010315_17450</name>
</gene>
<dbReference type="InterPro" id="IPR003759">
    <property type="entry name" value="Cbl-bd_cap"/>
</dbReference>
<dbReference type="InterPro" id="IPR003726">
    <property type="entry name" value="HCY_dom"/>
</dbReference>
<feature type="domain" description="AdoMet activation" evidence="25">
    <location>
        <begin position="885"/>
        <end position="1170"/>
    </location>
</feature>
<evidence type="ECO:0000256" key="8">
    <source>
        <dbReference type="ARBA" id="ARBA00022603"/>
    </source>
</evidence>
<evidence type="ECO:0000256" key="15">
    <source>
        <dbReference type="ARBA" id="ARBA00022833"/>
    </source>
</evidence>
<evidence type="ECO:0000256" key="21">
    <source>
        <dbReference type="PIRNR" id="PIRNR000381"/>
    </source>
</evidence>
<dbReference type="SUPFAM" id="SSF56507">
    <property type="entry name" value="Methionine synthase activation domain-like"/>
    <property type="match status" value="1"/>
</dbReference>
<protein>
    <recommendedName>
        <fullName evidence="7 20">Methionine synthase</fullName>
        <ecNumber evidence="6 20">2.1.1.13</ecNumber>
    </recommendedName>
    <alternativeName>
        <fullName evidence="19 21">5-methyltetrahydrofolate--homocysteine methyltransferase</fullName>
    </alternativeName>
</protein>
<feature type="domain" description="B12-binding N-terminal" evidence="27">
    <location>
        <begin position="640"/>
        <end position="733"/>
    </location>
</feature>
<dbReference type="InterPro" id="IPR011822">
    <property type="entry name" value="MetH"/>
</dbReference>
<evidence type="ECO:0000313" key="28">
    <source>
        <dbReference type="EMBL" id="GAA2712878.1"/>
    </source>
</evidence>
<evidence type="ECO:0000256" key="7">
    <source>
        <dbReference type="ARBA" id="ARBA00013998"/>
    </source>
</evidence>
<dbReference type="PROSITE" id="PS50974">
    <property type="entry name" value="ADOMET_ACTIVATION"/>
    <property type="match status" value="1"/>
</dbReference>
<evidence type="ECO:0000256" key="12">
    <source>
        <dbReference type="ARBA" id="ARBA00022691"/>
    </source>
</evidence>
<dbReference type="SUPFAM" id="SSF47644">
    <property type="entry name" value="Methionine synthase domain"/>
    <property type="match status" value="1"/>
</dbReference>
<dbReference type="SUPFAM" id="SSF52242">
    <property type="entry name" value="Cobalamin (vitamin B12)-binding domain"/>
    <property type="match status" value="1"/>
</dbReference>
<dbReference type="CDD" id="cd00740">
    <property type="entry name" value="MeTr"/>
    <property type="match status" value="1"/>
</dbReference>
<comment type="cofactor">
    <cofactor evidence="2 21 22">
        <name>Zn(2+)</name>
        <dbReference type="ChEBI" id="CHEBI:29105"/>
    </cofactor>
</comment>
<comment type="similarity">
    <text evidence="5">Belongs to the vitamin-B12 dependent methionine synthase family.</text>
</comment>
<dbReference type="PROSITE" id="PS50970">
    <property type="entry name" value="HCY"/>
    <property type="match status" value="1"/>
</dbReference>
<dbReference type="EC" id="2.1.1.13" evidence="6 20"/>
<reference evidence="29" key="1">
    <citation type="journal article" date="2019" name="Int. J. Syst. Evol. Microbiol.">
        <title>The Global Catalogue of Microorganisms (GCM) 10K type strain sequencing project: providing services to taxonomists for standard genome sequencing and annotation.</title>
        <authorList>
            <consortium name="The Broad Institute Genomics Platform"/>
            <consortium name="The Broad Institute Genome Sequencing Center for Infectious Disease"/>
            <person name="Wu L."/>
            <person name="Ma J."/>
        </authorList>
    </citation>
    <scope>NUCLEOTIDE SEQUENCE [LARGE SCALE GENOMIC DNA]</scope>
    <source>
        <strain evidence="29">JCM 4542</strain>
    </source>
</reference>
<evidence type="ECO:0000256" key="20">
    <source>
        <dbReference type="NCBIfam" id="TIGR02082"/>
    </source>
</evidence>
<dbReference type="InterPro" id="IPR036724">
    <property type="entry name" value="Cobalamin-bd_sf"/>
</dbReference>
<dbReference type="Pfam" id="PF02965">
    <property type="entry name" value="Met_synt_B12"/>
    <property type="match status" value="1"/>
</dbReference>
<comment type="cofactor">
    <cofactor evidence="3 21">
        <name>methylcob(III)alamin</name>
        <dbReference type="ChEBI" id="CHEBI:28115"/>
    </cofactor>
</comment>
<comment type="caution">
    <text evidence="28">The sequence shown here is derived from an EMBL/GenBank/DDBJ whole genome shotgun (WGS) entry which is preliminary data.</text>
</comment>
<dbReference type="Gene3D" id="3.20.20.330">
    <property type="entry name" value="Homocysteine-binding-like domain"/>
    <property type="match status" value="1"/>
</dbReference>
<keyword evidence="11 21" id="KW-0808">Transferase</keyword>
<dbReference type="InterPro" id="IPR004223">
    <property type="entry name" value="VitB12-dep_Met_synth_activ_dom"/>
</dbReference>
<comment type="function">
    <text evidence="18 21">Catalyzes the transfer of a methyl group from methyl-cobalamin to homocysteine, yielding enzyme-bound cob(I)alamin and methionine. Subsequently, remethylates the cofactor using methyltetrahydrofolate.</text>
</comment>
<dbReference type="InterPro" id="IPR037010">
    <property type="entry name" value="VitB12-dep_Met_synth_activ_sf"/>
</dbReference>
<dbReference type="SUPFAM" id="SSF51717">
    <property type="entry name" value="Dihydropteroate synthetase-like"/>
    <property type="match status" value="1"/>
</dbReference>
<dbReference type="PROSITE" id="PS51332">
    <property type="entry name" value="B12_BINDING"/>
    <property type="match status" value="1"/>
</dbReference>
<dbReference type="InterPro" id="IPR033706">
    <property type="entry name" value="Met_synthase_B12-bd"/>
</dbReference>
<dbReference type="RefSeq" id="WP_344434274.1">
    <property type="nucleotide sequence ID" value="NZ_BAAASL010000005.1"/>
</dbReference>
<evidence type="ECO:0000256" key="10">
    <source>
        <dbReference type="ARBA" id="ARBA00022628"/>
    </source>
</evidence>
<keyword evidence="17 21" id="KW-0170">Cobalt</keyword>
<dbReference type="PANTHER" id="PTHR45833">
    <property type="entry name" value="METHIONINE SYNTHASE"/>
    <property type="match status" value="1"/>
</dbReference>
<dbReference type="EMBL" id="BAAASL010000005">
    <property type="protein sequence ID" value="GAA2712878.1"/>
    <property type="molecule type" value="Genomic_DNA"/>
</dbReference>
<evidence type="ECO:0000256" key="22">
    <source>
        <dbReference type="PROSITE-ProRule" id="PRU00333"/>
    </source>
</evidence>
<evidence type="ECO:0000256" key="1">
    <source>
        <dbReference type="ARBA" id="ARBA00001700"/>
    </source>
</evidence>
<evidence type="ECO:0000256" key="19">
    <source>
        <dbReference type="ARBA" id="ARBA00031040"/>
    </source>
</evidence>
<dbReference type="InterPro" id="IPR050554">
    <property type="entry name" value="Met_Synthase/Corrinoid"/>
</dbReference>
<dbReference type="SMART" id="SM01018">
    <property type="entry name" value="B12-binding_2"/>
    <property type="match status" value="1"/>
</dbReference>
<keyword evidence="12 21" id="KW-0949">S-adenosyl-L-methionine</keyword>
<dbReference type="Proteomes" id="UP001500886">
    <property type="component" value="Unassembled WGS sequence"/>
</dbReference>
<dbReference type="Gene3D" id="1.10.1240.10">
    <property type="entry name" value="Methionine synthase domain"/>
    <property type="match status" value="1"/>
</dbReference>
<evidence type="ECO:0000256" key="18">
    <source>
        <dbReference type="ARBA" id="ARBA00025552"/>
    </source>
</evidence>
<evidence type="ECO:0000256" key="14">
    <source>
        <dbReference type="ARBA" id="ARBA00022737"/>
    </source>
</evidence>
<comment type="pathway">
    <text evidence="4 21">Amino-acid biosynthesis; L-methionine biosynthesis via de novo pathway; L-methionine from L-homocysteine (MetH route): step 1/1.</text>
</comment>
<evidence type="ECO:0000256" key="6">
    <source>
        <dbReference type="ARBA" id="ARBA00012032"/>
    </source>
</evidence>
<dbReference type="Gene3D" id="3.20.20.20">
    <property type="entry name" value="Dihydropteroate synthase-like"/>
    <property type="match status" value="1"/>
</dbReference>
<dbReference type="PROSITE" id="PS50972">
    <property type="entry name" value="PTERIN_BINDING"/>
    <property type="match status" value="1"/>
</dbReference>
<dbReference type="Pfam" id="PF02607">
    <property type="entry name" value="B12-binding_2"/>
    <property type="match status" value="1"/>
</dbReference>
<keyword evidence="8 21" id="KW-0489">Methyltransferase</keyword>
<dbReference type="InterPro" id="IPR006158">
    <property type="entry name" value="Cobalamin-bd"/>
</dbReference>
<name>A0ABP6G3F0_9ACTN</name>
<evidence type="ECO:0000259" key="27">
    <source>
        <dbReference type="PROSITE" id="PS51337"/>
    </source>
</evidence>
<proteinExistence type="inferred from homology"/>
<dbReference type="InterPro" id="IPR036594">
    <property type="entry name" value="Meth_synthase_dom"/>
</dbReference>
<dbReference type="Gene3D" id="3.40.50.280">
    <property type="entry name" value="Cobalamin-binding domain"/>
    <property type="match status" value="1"/>
</dbReference>
<dbReference type="NCBIfam" id="TIGR02082">
    <property type="entry name" value="metH"/>
    <property type="match status" value="1"/>
</dbReference>
<sequence length="1170" mass="127755">MASYTPSPARPDRVAQLREALATRVVVADGAMGTMLQAQEPTLEDFQQLEGCNEVLNVTRPDIVRSVHEAYFDAGVDCVETNTFGANHSAMAEYEIAHRVYELSEAGARIAREVADARTARDGRTRWVLGSIGPGTKLPTLGHVPFTTIRDGFQQNAEGLLAGGADALIVETTQDLLQSKASIVGARRAMEATGIEVPLLCSMAFETTGTMLLGSEIGAALTALEPLGIDMIGLNCSTGPAEMSEHLRYLTRHSRIPLLCMPNAGLPILTKDGAHFPLGPEGLADAQENFVRDYGLSLVGGCCGTTPEHLRQVVERVRALAPAERRPQPEPGAASLYQTVPFRQDTSYLAIGERTNANGSKKFREAMLQARWDDCVEMAREQIREGAHMLDLCVDYVGRDGVADMEELAGRFATASTLPIVLDSTEVEVIRAGLEKLGGRAVINSVNYEDGDGPDSRFAKVTALAREHGAALIALTIDEEGQARTAEKKVAIAERLIADLTGNWGIHECDILIDTLTFTICTGQEESRRDGIATIDAIRELKRRHPQVQTTLGLSNISFGLNPAARILLNSVFLDECVKAGLDSAIVHAAKILPIARFNEEQVTTALDLIYDRRSEGYDPLQKLMALFEGATTTSLKASKAEELAALPLDERLKRRIIDGERNGLEADLDEALRTRKALDIVNDTLLDGMKVVGELFGSGQMQLPFVLQSAEVMKSAVAHLEPHMEKSDAEGKGTIVLATVRGDVHDIGKNLVDIILSNNGYNVVNLGIKQPVSAIVEAAEEHRADVIGMSGLLVKSTVIMKENLEELNQRKLAATYPVILGGAALTRAYVEQDLHEIYEGEVRYARDAFEGLRLMDALIAVKRGVPGAALPELKQRRVPRRETAVVAEADEQPDGAVRSDVAVDNPVPTPPFWGTRVIKGIPLKDYASWLDEGALFKGQWGLKQARSGGPTYEELVETEGRPRLRGWLDKLHTENLLEAAVVHGYFPCVSKGDDLIILGEDGTERTRFTFPRQRRGRRLCLADFFRPEDSGETDVVGLQVVTVGSRIGEATAELFAGNAYRDYLELHGLSVQLAEALAEYWHARVRAELGFAGEDPSDVEDMFALKYRGARFSLGYGACPDLEDRAKIADLLQPERIGVHLSEEFQLHPEQSTDAIVIHHPEAKYFNAR</sequence>
<evidence type="ECO:0000259" key="24">
    <source>
        <dbReference type="PROSITE" id="PS50972"/>
    </source>
</evidence>
<keyword evidence="14" id="KW-0677">Repeat</keyword>
<keyword evidence="10 21" id="KW-0846">Cobalamin</keyword>
<evidence type="ECO:0000256" key="11">
    <source>
        <dbReference type="ARBA" id="ARBA00022679"/>
    </source>
</evidence>
<evidence type="ECO:0000256" key="5">
    <source>
        <dbReference type="ARBA" id="ARBA00010398"/>
    </source>
</evidence>
<dbReference type="InterPro" id="IPR000489">
    <property type="entry name" value="Pterin-binding_dom"/>
</dbReference>
<dbReference type="InterPro" id="IPR011005">
    <property type="entry name" value="Dihydropteroate_synth-like_sf"/>
</dbReference>
<dbReference type="PROSITE" id="PS51337">
    <property type="entry name" value="B12_BINDING_NTER"/>
    <property type="match status" value="1"/>
</dbReference>
<comment type="domain">
    <text evidence="21">Modular enzyme with four functionally distinct domains. The isolated Hcy-binding domain catalyzes methyl transfer from free methylcobalamin to homocysteine. The Hcy-binding domain in association with the pterin-binding domain catalyzes the methylation of cob(I)alamin by methyltetrahydrofolate and the methylation of homocysteine. The B12-binding domain binds the cofactor. The AdoMet activation domain binds S-adenosyl-L-methionine. Under aerobic conditions cob(I)alamin can be converted to inactive cob(II)alamin. Reductive methylation by S-adenosyl-L-methionine and flavodoxin regenerates methylcobalamin.</text>
</comment>
<dbReference type="Gene3D" id="3.10.196.10">
    <property type="entry name" value="Vitamin B12-dependent methionine synthase, activation domain"/>
    <property type="match status" value="1"/>
</dbReference>
<evidence type="ECO:0000256" key="17">
    <source>
        <dbReference type="ARBA" id="ARBA00023285"/>
    </source>
</evidence>
<organism evidence="28 29">
    <name type="scientific">Streptomyces luteosporeus</name>
    <dbReference type="NCBI Taxonomy" id="173856"/>
    <lineage>
        <taxon>Bacteria</taxon>
        <taxon>Bacillati</taxon>
        <taxon>Actinomycetota</taxon>
        <taxon>Actinomycetes</taxon>
        <taxon>Kitasatosporales</taxon>
        <taxon>Streptomycetaceae</taxon>
        <taxon>Streptomyces</taxon>
    </lineage>
</organism>
<keyword evidence="15 21" id="KW-0862">Zinc</keyword>
<accession>A0ABP6G3F0</accession>
<feature type="binding site" evidence="22">
    <location>
        <position position="303"/>
    </location>
    <ligand>
        <name>Zn(2+)</name>
        <dbReference type="ChEBI" id="CHEBI:29105"/>
    </ligand>
</feature>